<protein>
    <recommendedName>
        <fullName evidence="2">Peroxisomal membrane protein PEX16</fullName>
    </recommendedName>
</protein>
<proteinExistence type="inferred from homology"/>
<keyword evidence="2" id="KW-0962">Peroxisome biogenesis</keyword>
<reference evidence="4 5" key="1">
    <citation type="journal article" date="2012" name="Proc. Natl. Acad. Sci. U.S.A.">
        <title>Comparative genomics of Ceriporiopsis subvermispora and Phanerochaete chrysosporium provide insight into selective ligninolysis.</title>
        <authorList>
            <person name="Fernandez-Fueyo E."/>
            <person name="Ruiz-Duenas F.J."/>
            <person name="Ferreira P."/>
            <person name="Floudas D."/>
            <person name="Hibbett D.S."/>
            <person name="Canessa P."/>
            <person name="Larrondo L.F."/>
            <person name="James T.Y."/>
            <person name="Seelenfreund D."/>
            <person name="Lobos S."/>
            <person name="Polanco R."/>
            <person name="Tello M."/>
            <person name="Honda Y."/>
            <person name="Watanabe T."/>
            <person name="Watanabe T."/>
            <person name="Ryu J.S."/>
            <person name="Kubicek C.P."/>
            <person name="Schmoll M."/>
            <person name="Gaskell J."/>
            <person name="Hammel K.E."/>
            <person name="St John F.J."/>
            <person name="Vanden Wymelenberg A."/>
            <person name="Sabat G."/>
            <person name="Splinter BonDurant S."/>
            <person name="Syed K."/>
            <person name="Yadav J.S."/>
            <person name="Doddapaneni H."/>
            <person name="Subramanian V."/>
            <person name="Lavin J.L."/>
            <person name="Oguiza J.A."/>
            <person name="Perez G."/>
            <person name="Pisabarro A.G."/>
            <person name="Ramirez L."/>
            <person name="Santoyo F."/>
            <person name="Master E."/>
            <person name="Coutinho P.M."/>
            <person name="Henrissat B."/>
            <person name="Lombard V."/>
            <person name="Magnuson J.K."/>
            <person name="Kuees U."/>
            <person name="Hori C."/>
            <person name="Igarashi K."/>
            <person name="Samejima M."/>
            <person name="Held B.W."/>
            <person name="Barry K.W."/>
            <person name="LaButti K.M."/>
            <person name="Lapidus A."/>
            <person name="Lindquist E.A."/>
            <person name="Lucas S.M."/>
            <person name="Riley R."/>
            <person name="Salamov A.A."/>
            <person name="Hoffmeister D."/>
            <person name="Schwenk D."/>
            <person name="Hadar Y."/>
            <person name="Yarden O."/>
            <person name="de Vries R.P."/>
            <person name="Wiebenga A."/>
            <person name="Stenlid J."/>
            <person name="Eastwood D."/>
            <person name="Grigoriev I.V."/>
            <person name="Berka R.M."/>
            <person name="Blanchette R.A."/>
            <person name="Kersten P."/>
            <person name="Martinez A.T."/>
            <person name="Vicuna R."/>
            <person name="Cullen D."/>
        </authorList>
    </citation>
    <scope>NUCLEOTIDE SEQUENCE [LARGE SCALE GENOMIC DNA]</scope>
    <source>
        <strain evidence="4 5">B</strain>
    </source>
</reference>
<organism evidence="4 5">
    <name type="scientific">Ceriporiopsis subvermispora (strain B)</name>
    <name type="common">White-rot fungus</name>
    <name type="synonym">Gelatoporia subvermispora</name>
    <dbReference type="NCBI Taxonomy" id="914234"/>
    <lineage>
        <taxon>Eukaryota</taxon>
        <taxon>Fungi</taxon>
        <taxon>Dikarya</taxon>
        <taxon>Basidiomycota</taxon>
        <taxon>Agaricomycotina</taxon>
        <taxon>Agaricomycetes</taxon>
        <taxon>Polyporales</taxon>
        <taxon>Gelatoporiaceae</taxon>
        <taxon>Gelatoporia</taxon>
    </lineage>
</organism>
<feature type="region of interest" description="Disordered" evidence="3">
    <location>
        <begin position="157"/>
        <end position="194"/>
    </location>
</feature>
<comment type="subcellular location">
    <subcellularLocation>
        <location evidence="2">Peroxisome membrane</location>
    </subcellularLocation>
</comment>
<evidence type="ECO:0000256" key="3">
    <source>
        <dbReference type="SAM" id="MobiDB-lite"/>
    </source>
</evidence>
<keyword evidence="5" id="KW-1185">Reference proteome</keyword>
<feature type="compositionally biased region" description="Low complexity" evidence="3">
    <location>
        <begin position="167"/>
        <end position="179"/>
    </location>
</feature>
<dbReference type="GO" id="GO:0007031">
    <property type="term" value="P:peroxisome organization"/>
    <property type="evidence" value="ECO:0007669"/>
    <property type="project" value="UniProtKB-KW"/>
</dbReference>
<dbReference type="OrthoDB" id="2021143at2759"/>
<dbReference type="HOGENOM" id="CLU_036533_2_0_1"/>
<sequence>MSSALAKYESFLVENVSTISTLESTLRSITWILPGRLKDGELASESLSAGLNVMSMYHDTLLARYLQGVPKYKPLLPSSPHAKYTRAWCEKSAVYKWAARVLELIRFTQLLIEMGLRRKASPRTRWRGIVLLEVIKAGLRLLLLRITRRPLLSPPIPEREFDPSSLPAASDTSSPTLAPSSPPTSLPSTPEHLKNNHVPLPVHPLFTLPPPAQSVESVEDYLLTKALTTADVKSPTALVKPLTTPKDWISEGIYTLRPLAYAVLLSSTRGEDSDRAIMGALALEVLSRNLRRTPLSASALERSEYAKRDRDMLWYLLRGSIWRSWTRPKLEAFANTTARVPLLNVFGALMQDWIPLIDEYYYYTAP</sequence>
<gene>
    <name evidence="4" type="ORF">CERSUDRAFT_110609</name>
</gene>
<evidence type="ECO:0000313" key="4">
    <source>
        <dbReference type="EMBL" id="EMD42064.1"/>
    </source>
</evidence>
<dbReference type="AlphaFoldDB" id="M2PYT2"/>
<dbReference type="InterPro" id="IPR013919">
    <property type="entry name" value="Pex16"/>
</dbReference>
<keyword evidence="2" id="KW-0576">Peroxisome</keyword>
<dbReference type="PANTHER" id="PTHR13299:SF0">
    <property type="entry name" value="PEROXISOMAL MEMBRANE PROTEIN PEX16"/>
    <property type="match status" value="1"/>
</dbReference>
<dbReference type="GO" id="GO:0005778">
    <property type="term" value="C:peroxisomal membrane"/>
    <property type="evidence" value="ECO:0007669"/>
    <property type="project" value="UniProtKB-SubCell"/>
</dbReference>
<dbReference type="Pfam" id="PF08610">
    <property type="entry name" value="Pex16"/>
    <property type="match status" value="1"/>
</dbReference>
<accession>M2PYT2</accession>
<evidence type="ECO:0000256" key="1">
    <source>
        <dbReference type="ARBA" id="ARBA00009505"/>
    </source>
</evidence>
<evidence type="ECO:0000313" key="5">
    <source>
        <dbReference type="Proteomes" id="UP000016930"/>
    </source>
</evidence>
<dbReference type="EMBL" id="KB445791">
    <property type="protein sequence ID" value="EMD42064.1"/>
    <property type="molecule type" value="Genomic_DNA"/>
</dbReference>
<comment type="similarity">
    <text evidence="1 2">Belongs to the peroxin-16 family.</text>
</comment>
<evidence type="ECO:0000256" key="2">
    <source>
        <dbReference type="RuleBase" id="RU365003"/>
    </source>
</evidence>
<dbReference type="STRING" id="914234.M2PYT2"/>
<name>M2PYT2_CERS8</name>
<dbReference type="Proteomes" id="UP000016930">
    <property type="component" value="Unassembled WGS sequence"/>
</dbReference>
<dbReference type="PANTHER" id="PTHR13299">
    <property type="entry name" value="PEROXISOMAL MEMBRANE PROTEIN PEX16"/>
    <property type="match status" value="1"/>
</dbReference>